<dbReference type="AlphaFoldDB" id="A0AAW3ZUS5"/>
<evidence type="ECO:0000313" key="2">
    <source>
        <dbReference type="Proteomes" id="UP000650616"/>
    </source>
</evidence>
<protein>
    <recommendedName>
        <fullName evidence="3">VCBS repeat-containing protein</fullName>
    </recommendedName>
</protein>
<organism evidence="1 2">
    <name type="scientific">Campylobacter californiensis</name>
    <dbReference type="NCBI Taxonomy" id="1032243"/>
    <lineage>
        <taxon>Bacteria</taxon>
        <taxon>Pseudomonadati</taxon>
        <taxon>Campylobacterota</taxon>
        <taxon>Epsilonproteobacteria</taxon>
        <taxon>Campylobacterales</taxon>
        <taxon>Campylobacteraceae</taxon>
        <taxon>Campylobacter</taxon>
    </lineage>
</organism>
<dbReference type="EMBL" id="LIWG01000010">
    <property type="protein sequence ID" value="MBE3608627.1"/>
    <property type="molecule type" value="Genomic_DNA"/>
</dbReference>
<name>A0AAW3ZUS5_9BACT</name>
<comment type="caution">
    <text evidence="1">The sequence shown here is derived from an EMBL/GenBank/DDBJ whole genome shotgun (WGS) entry which is preliminary data.</text>
</comment>
<dbReference type="Proteomes" id="UP000650616">
    <property type="component" value="Unassembled WGS sequence"/>
</dbReference>
<keyword evidence="2" id="KW-1185">Reference proteome</keyword>
<evidence type="ECO:0008006" key="3">
    <source>
        <dbReference type="Google" id="ProtNLM"/>
    </source>
</evidence>
<dbReference type="PANTHER" id="PTHR39431">
    <property type="entry name" value="FRPA/C-RELATED PROTEIN"/>
    <property type="match status" value="1"/>
</dbReference>
<reference evidence="1 2" key="1">
    <citation type="submission" date="2015-08" db="EMBL/GenBank/DDBJ databases">
        <title>Comparative genomics of the Campylobacter concisus group.</title>
        <authorList>
            <person name="Yee E."/>
            <person name="Chapman M.H."/>
            <person name="Huynh S."/>
            <person name="Bono J.L."/>
            <person name="On S.L."/>
            <person name="St Leger J."/>
            <person name="Foster G."/>
            <person name="Parker C.T."/>
            <person name="Miller W.G."/>
        </authorList>
    </citation>
    <scope>NUCLEOTIDE SEQUENCE [LARGE SCALE GENOMIC DNA]</scope>
    <source>
        <strain evidence="1 2">RM9337</strain>
    </source>
</reference>
<dbReference type="RefSeq" id="WP_170016884.1">
    <property type="nucleotide sequence ID" value="NZ_JADBHR010000024.1"/>
</dbReference>
<accession>A0AAW3ZUS5</accession>
<gene>
    <name evidence="1" type="ORF">CCAL9337_07840</name>
</gene>
<evidence type="ECO:0000313" key="1">
    <source>
        <dbReference type="EMBL" id="MBE3608627.1"/>
    </source>
</evidence>
<dbReference type="PANTHER" id="PTHR39431:SF1">
    <property type="entry name" value="FRPA_C-RELATED PROTEIN"/>
    <property type="match status" value="1"/>
</dbReference>
<proteinExistence type="predicted"/>
<sequence>MRIDSYIVDMYSNYLSSKNELGVSLKTTNTTQDNFTNETNINTKKPEISNKISTNTNANQEYMLAKISSNIIKVLRDARDETKDLSTTNMLDTTIYESSETEELKIKTKAVVMADGKQLEVDLDLMLQRSFLRSITLFDVVSKFYDPLVIALDGGMPSIKNDRIAFDIDADGEVDQISRLGANSGFLALDLNENGAIDDGSELFGTRSGDGFVDLAKFDDDGNGWIDENDEIFNKLRIWQNNDDGKRLLALGEVGVGAIFLGSAQGNFSFKNDINTEMAKLRNTGLFLFENGRAGAIAQIDFAKRDENDLLELGALNGLGDTLEGFGGRDTFAFISDQVGEQKEDDKKFKPIKGESKNTQTYTYEDKFKEHFFKELLKADRENSIRVIKLMEKAEQKVDKTI</sequence>